<evidence type="ECO:0000256" key="3">
    <source>
        <dbReference type="ARBA" id="ARBA00005822"/>
    </source>
</evidence>
<feature type="domain" description="BBSome complex member BBS5 PH" evidence="8">
    <location>
        <begin position="1"/>
        <end position="146"/>
    </location>
</feature>
<name>A0A1R2BYU6_9CILI</name>
<evidence type="ECO:0000259" key="8">
    <source>
        <dbReference type="Pfam" id="PF07289"/>
    </source>
</evidence>
<evidence type="ECO:0000313" key="9">
    <source>
        <dbReference type="EMBL" id="OMJ81817.1"/>
    </source>
</evidence>
<keyword evidence="7" id="KW-0966">Cell projection</keyword>
<dbReference type="InterPro" id="IPR014003">
    <property type="entry name" value="BBS5_PH"/>
</dbReference>
<sequence>MAESYNVSLPYVQFKSIRKKETNLGSIVIIDICKLYGSYNLTFRNEKSDEIASEISRLFRIYVDNPILGLEVSVQEAQNPIETSQQPRVFDDIEIIEPIYAGQSHASAAYCVSESTNSNQVDFSSELCLAIETPPNNISIEQLWRII</sequence>
<gene>
    <name evidence="9" type="ORF">SteCoe_17639</name>
</gene>
<dbReference type="PANTHER" id="PTHR21351">
    <property type="entry name" value="BARDET-BIEDL SYNDROME PROTEIN 5"/>
    <property type="match status" value="1"/>
</dbReference>
<dbReference type="Pfam" id="PF07289">
    <property type="entry name" value="BBL5"/>
    <property type="match status" value="1"/>
</dbReference>
<organism evidence="9 10">
    <name type="scientific">Stentor coeruleus</name>
    <dbReference type="NCBI Taxonomy" id="5963"/>
    <lineage>
        <taxon>Eukaryota</taxon>
        <taxon>Sar</taxon>
        <taxon>Alveolata</taxon>
        <taxon>Ciliophora</taxon>
        <taxon>Postciliodesmatophora</taxon>
        <taxon>Heterotrichea</taxon>
        <taxon>Heterotrichida</taxon>
        <taxon>Stentoridae</taxon>
        <taxon>Stentor</taxon>
    </lineage>
</organism>
<keyword evidence="5" id="KW-0969">Cilium</keyword>
<dbReference type="EMBL" id="MPUH01000365">
    <property type="protein sequence ID" value="OMJ81817.1"/>
    <property type="molecule type" value="Genomic_DNA"/>
</dbReference>
<evidence type="ECO:0000256" key="4">
    <source>
        <dbReference type="ARBA" id="ARBA00022490"/>
    </source>
</evidence>
<comment type="similarity">
    <text evidence="3">Belongs to the BBS5 family.</text>
</comment>
<evidence type="ECO:0000256" key="6">
    <source>
        <dbReference type="ARBA" id="ARBA00023212"/>
    </source>
</evidence>
<accession>A0A1R2BYU6</accession>
<evidence type="ECO:0000256" key="5">
    <source>
        <dbReference type="ARBA" id="ARBA00023069"/>
    </source>
</evidence>
<reference evidence="9 10" key="1">
    <citation type="submission" date="2016-11" db="EMBL/GenBank/DDBJ databases">
        <title>The macronuclear genome of Stentor coeruleus: a giant cell with tiny introns.</title>
        <authorList>
            <person name="Slabodnick M."/>
            <person name="Ruby J.G."/>
            <person name="Reiff S.B."/>
            <person name="Swart E.C."/>
            <person name="Gosai S."/>
            <person name="Prabakaran S."/>
            <person name="Witkowska E."/>
            <person name="Larue G.E."/>
            <person name="Fisher S."/>
            <person name="Freeman R.M."/>
            <person name="Gunawardena J."/>
            <person name="Chu W."/>
            <person name="Stover N.A."/>
            <person name="Gregory B.D."/>
            <person name="Nowacki M."/>
            <person name="Derisi J."/>
            <person name="Roy S.W."/>
            <person name="Marshall W.F."/>
            <person name="Sood P."/>
        </authorList>
    </citation>
    <scope>NUCLEOTIDE SEQUENCE [LARGE SCALE GENOMIC DNA]</scope>
    <source>
        <strain evidence="9">WM001</strain>
    </source>
</reference>
<dbReference type="PANTHER" id="PTHR21351:SF0">
    <property type="entry name" value="BARDET-BIEDL SYNDROME 5 PROTEIN"/>
    <property type="match status" value="1"/>
</dbReference>
<dbReference type="InterPro" id="IPR006606">
    <property type="entry name" value="BBL5"/>
</dbReference>
<evidence type="ECO:0000256" key="7">
    <source>
        <dbReference type="ARBA" id="ARBA00023273"/>
    </source>
</evidence>
<proteinExistence type="inferred from homology"/>
<dbReference type="OrthoDB" id="10261999at2759"/>
<keyword evidence="10" id="KW-1185">Reference proteome</keyword>
<keyword evidence="4" id="KW-0963">Cytoplasm</keyword>
<evidence type="ECO:0000256" key="2">
    <source>
        <dbReference type="ARBA" id="ARBA00004245"/>
    </source>
</evidence>
<protein>
    <recommendedName>
        <fullName evidence="8">BBSome complex member BBS5 PH domain-containing protein</fullName>
    </recommendedName>
</protein>
<dbReference type="GO" id="GO:0036064">
    <property type="term" value="C:ciliary basal body"/>
    <property type="evidence" value="ECO:0007669"/>
    <property type="project" value="TreeGrafter"/>
</dbReference>
<dbReference type="Proteomes" id="UP000187209">
    <property type="component" value="Unassembled WGS sequence"/>
</dbReference>
<comment type="caution">
    <text evidence="9">The sequence shown here is derived from an EMBL/GenBank/DDBJ whole genome shotgun (WGS) entry which is preliminary data.</text>
</comment>
<comment type="subcellular location">
    <subcellularLocation>
        <location evidence="1">Cell projection</location>
        <location evidence="1">Cilium</location>
    </subcellularLocation>
    <subcellularLocation>
        <location evidence="2">Cytoplasm</location>
        <location evidence="2">Cytoskeleton</location>
    </subcellularLocation>
</comment>
<dbReference type="GO" id="GO:0032266">
    <property type="term" value="F:phosphatidylinositol-3-phosphate binding"/>
    <property type="evidence" value="ECO:0007669"/>
    <property type="project" value="TreeGrafter"/>
</dbReference>
<evidence type="ECO:0000256" key="1">
    <source>
        <dbReference type="ARBA" id="ARBA00004138"/>
    </source>
</evidence>
<dbReference type="GO" id="GO:0060271">
    <property type="term" value="P:cilium assembly"/>
    <property type="evidence" value="ECO:0007669"/>
    <property type="project" value="TreeGrafter"/>
</dbReference>
<evidence type="ECO:0000313" key="10">
    <source>
        <dbReference type="Proteomes" id="UP000187209"/>
    </source>
</evidence>
<keyword evidence="6" id="KW-0206">Cytoskeleton</keyword>
<dbReference type="AlphaFoldDB" id="A0A1R2BYU6"/>
<dbReference type="GO" id="GO:0034464">
    <property type="term" value="C:BBSome"/>
    <property type="evidence" value="ECO:0007669"/>
    <property type="project" value="InterPro"/>
</dbReference>